<evidence type="ECO:0000256" key="5">
    <source>
        <dbReference type="ARBA" id="ARBA00023004"/>
    </source>
</evidence>
<dbReference type="CDD" id="cd16373">
    <property type="entry name" value="DMSOR_beta_like"/>
    <property type="match status" value="1"/>
</dbReference>
<evidence type="ECO:0000313" key="9">
    <source>
        <dbReference type="EMBL" id="MBO8452292.1"/>
    </source>
</evidence>
<keyword evidence="2" id="KW-0004">4Fe-4S</keyword>
<feature type="domain" description="4Fe-4S ferredoxin-type" evidence="8">
    <location>
        <begin position="365"/>
        <end position="395"/>
    </location>
</feature>
<comment type="caution">
    <text evidence="9">The sequence shown here is derived from an EMBL/GenBank/DDBJ whole genome shotgun (WGS) entry which is preliminary data.</text>
</comment>
<dbReference type="Gene3D" id="3.30.70.20">
    <property type="match status" value="3"/>
</dbReference>
<dbReference type="Pfam" id="PF12838">
    <property type="entry name" value="Fer4_7"/>
    <property type="match status" value="1"/>
</dbReference>
<proteinExistence type="predicted"/>
<accession>A0A9D9EQN9</accession>
<dbReference type="PANTHER" id="PTHR30176:SF3">
    <property type="entry name" value="FERREDOXIN-TYPE PROTEIN NAPH"/>
    <property type="match status" value="1"/>
</dbReference>
<evidence type="ECO:0000256" key="4">
    <source>
        <dbReference type="ARBA" id="ARBA00022982"/>
    </source>
</evidence>
<keyword evidence="7" id="KW-0812">Transmembrane</keyword>
<keyword evidence="5" id="KW-0408">Iron</keyword>
<dbReference type="GO" id="GO:0005886">
    <property type="term" value="C:plasma membrane"/>
    <property type="evidence" value="ECO:0007669"/>
    <property type="project" value="TreeGrafter"/>
</dbReference>
<feature type="domain" description="4Fe-4S ferredoxin-type" evidence="8">
    <location>
        <begin position="400"/>
        <end position="432"/>
    </location>
</feature>
<feature type="domain" description="4Fe-4S ferredoxin-type" evidence="8">
    <location>
        <begin position="249"/>
        <end position="274"/>
    </location>
</feature>
<organism evidence="9 10">
    <name type="scientific">Candidatus Cryptobacteroides intestinavium</name>
    <dbReference type="NCBI Taxonomy" id="2840766"/>
    <lineage>
        <taxon>Bacteria</taxon>
        <taxon>Pseudomonadati</taxon>
        <taxon>Bacteroidota</taxon>
        <taxon>Bacteroidia</taxon>
        <taxon>Bacteroidales</taxon>
        <taxon>Candidatus Cryptobacteroides</taxon>
    </lineage>
</organism>
<dbReference type="Pfam" id="PF00037">
    <property type="entry name" value="Fer4"/>
    <property type="match status" value="1"/>
</dbReference>
<protein>
    <submittedName>
        <fullName evidence="9">4Fe-4S binding protein</fullName>
    </submittedName>
</protein>
<sequence length="538" mass="58653">MLRKIRTVLAAIIFTLITLLFLDFTGTIHTWFGWLAKIQFLPAILALNAGTVIILLILALVLGRVYCSVICPLGIFQDIISWINGRRGKKYAMRFSYSPARNWLRYGILVIFIAALVAGVGSFFALLDPYSAYGRIVSNLFAPLYQWGNNLLAYISERVDSYAFYSKDVWLRSIPTFVIAAVTFVAVIILAWRNGRTYCNTICPVGTVLGWLSKYSLLAIRIDKDKCTGCSLCSRGCKASCIDYRNHAVDYSRCVSCMDCIDSCTSGAISYTFRYRRPSRMTAADPGKSDTAKKAGTKSGDNAAAGAMCNAGPGVNGRRNFLSATALVATAAVMNAQEKKVDGGLAVITDKKIPERKTAIVPPGASGLRDFYQHCTGCQLCVSVCPNDVLRPSGGLMRLMQPEMSYERGYCRPECTKCSEVCPAGAISPVTVAEKSSIQIGRAVWIRKNCIVITDGEECFNCARHCPTGAIVMVPDNGNRHRHRSGKTETGGKNEAKALKIPAIDTEKCIGCGACENLCPARPFSAIYVEGNEVHSEI</sequence>
<dbReference type="InterPro" id="IPR017896">
    <property type="entry name" value="4Fe4S_Fe-S-bd"/>
</dbReference>
<dbReference type="InterPro" id="IPR017900">
    <property type="entry name" value="4Fe4S_Fe_S_CS"/>
</dbReference>
<feature type="transmembrane region" description="Helical" evidence="7">
    <location>
        <begin position="7"/>
        <end position="32"/>
    </location>
</feature>
<dbReference type="PROSITE" id="PS00198">
    <property type="entry name" value="4FE4S_FER_1"/>
    <property type="match status" value="2"/>
</dbReference>
<evidence type="ECO:0000313" key="10">
    <source>
        <dbReference type="Proteomes" id="UP000823661"/>
    </source>
</evidence>
<dbReference type="GO" id="GO:0046872">
    <property type="term" value="F:metal ion binding"/>
    <property type="evidence" value="ECO:0007669"/>
    <property type="project" value="UniProtKB-KW"/>
</dbReference>
<reference evidence="9" key="2">
    <citation type="journal article" date="2021" name="PeerJ">
        <title>Extensive microbial diversity within the chicken gut microbiome revealed by metagenomics and culture.</title>
        <authorList>
            <person name="Gilroy R."/>
            <person name="Ravi A."/>
            <person name="Getino M."/>
            <person name="Pursley I."/>
            <person name="Horton D.L."/>
            <person name="Alikhan N.F."/>
            <person name="Baker D."/>
            <person name="Gharbi K."/>
            <person name="Hall N."/>
            <person name="Watson M."/>
            <person name="Adriaenssens E.M."/>
            <person name="Foster-Nyarko E."/>
            <person name="Jarju S."/>
            <person name="Secka A."/>
            <person name="Antonio M."/>
            <person name="Oren A."/>
            <person name="Chaudhuri R.R."/>
            <person name="La Ragione R."/>
            <person name="Hildebrand F."/>
            <person name="Pallen M.J."/>
        </authorList>
    </citation>
    <scope>NUCLEOTIDE SEQUENCE</scope>
    <source>
        <strain evidence="9">B1-20833</strain>
    </source>
</reference>
<evidence type="ECO:0000256" key="3">
    <source>
        <dbReference type="ARBA" id="ARBA00022723"/>
    </source>
</evidence>
<feature type="domain" description="4Fe-4S ferredoxin-type" evidence="8">
    <location>
        <begin position="441"/>
        <end position="476"/>
    </location>
</feature>
<keyword evidence="6" id="KW-0411">Iron-sulfur</keyword>
<dbReference type="SUPFAM" id="SSF54862">
    <property type="entry name" value="4Fe-4S ferredoxins"/>
    <property type="match status" value="2"/>
</dbReference>
<evidence type="ECO:0000259" key="8">
    <source>
        <dbReference type="PROSITE" id="PS51379"/>
    </source>
</evidence>
<keyword evidence="7" id="KW-0472">Membrane</keyword>
<feature type="transmembrane region" description="Helical" evidence="7">
    <location>
        <begin position="169"/>
        <end position="192"/>
    </location>
</feature>
<feature type="domain" description="4Fe-4S ferredoxin-type" evidence="8">
    <location>
        <begin position="218"/>
        <end position="247"/>
    </location>
</feature>
<feature type="transmembrane region" description="Helical" evidence="7">
    <location>
        <begin position="103"/>
        <end position="127"/>
    </location>
</feature>
<feature type="transmembrane region" description="Helical" evidence="7">
    <location>
        <begin position="38"/>
        <end position="58"/>
    </location>
</feature>
<name>A0A9D9EQN9_9BACT</name>
<keyword evidence="1" id="KW-0813">Transport</keyword>
<evidence type="ECO:0000256" key="2">
    <source>
        <dbReference type="ARBA" id="ARBA00022485"/>
    </source>
</evidence>
<dbReference type="Proteomes" id="UP000823661">
    <property type="component" value="Unassembled WGS sequence"/>
</dbReference>
<keyword evidence="4" id="KW-0249">Electron transport</keyword>
<dbReference type="Pfam" id="PF12801">
    <property type="entry name" value="Fer4_5"/>
    <property type="match status" value="2"/>
</dbReference>
<gene>
    <name evidence="9" type="ORF">IAC06_05350</name>
</gene>
<evidence type="ECO:0000256" key="7">
    <source>
        <dbReference type="SAM" id="Phobius"/>
    </source>
</evidence>
<evidence type="ECO:0000256" key="6">
    <source>
        <dbReference type="ARBA" id="ARBA00023014"/>
    </source>
</evidence>
<dbReference type="InterPro" id="IPR051684">
    <property type="entry name" value="Electron_Trans/Redox"/>
</dbReference>
<dbReference type="PANTHER" id="PTHR30176">
    <property type="entry name" value="FERREDOXIN-TYPE PROTEIN NAPH"/>
    <property type="match status" value="1"/>
</dbReference>
<dbReference type="GO" id="GO:0051539">
    <property type="term" value="F:4 iron, 4 sulfur cluster binding"/>
    <property type="evidence" value="ECO:0007669"/>
    <property type="project" value="UniProtKB-KW"/>
</dbReference>
<dbReference type="EMBL" id="JADIMI010000052">
    <property type="protein sequence ID" value="MBO8452292.1"/>
    <property type="molecule type" value="Genomic_DNA"/>
</dbReference>
<dbReference type="PROSITE" id="PS51379">
    <property type="entry name" value="4FE4S_FER_2"/>
    <property type="match status" value="6"/>
</dbReference>
<keyword evidence="7" id="KW-1133">Transmembrane helix</keyword>
<reference evidence="9" key="1">
    <citation type="submission" date="2020-10" db="EMBL/GenBank/DDBJ databases">
        <authorList>
            <person name="Gilroy R."/>
        </authorList>
    </citation>
    <scope>NUCLEOTIDE SEQUENCE</scope>
    <source>
        <strain evidence="9">B1-20833</strain>
    </source>
</reference>
<dbReference type="AlphaFoldDB" id="A0A9D9EQN9"/>
<evidence type="ECO:0000256" key="1">
    <source>
        <dbReference type="ARBA" id="ARBA00022448"/>
    </source>
</evidence>
<feature type="domain" description="4Fe-4S ferredoxin-type" evidence="8">
    <location>
        <begin position="500"/>
        <end position="532"/>
    </location>
</feature>
<keyword evidence="3" id="KW-0479">Metal-binding</keyword>